<dbReference type="Gene3D" id="2.40.110.10">
    <property type="entry name" value="Butyryl-CoA Dehydrogenase, subunit A, domain 2"/>
    <property type="match status" value="1"/>
</dbReference>
<dbReference type="SUPFAM" id="SSF47203">
    <property type="entry name" value="Acyl-CoA dehydrogenase C-terminal domain-like"/>
    <property type="match status" value="1"/>
</dbReference>
<keyword evidence="6" id="KW-1185">Reference proteome</keyword>
<proteinExistence type="inferred from homology"/>
<dbReference type="InterPro" id="IPR046373">
    <property type="entry name" value="Acyl-CoA_Oxase/DH_mid-dom_sf"/>
</dbReference>
<keyword evidence="3" id="KW-0274">FAD</keyword>
<evidence type="ECO:0000313" key="7">
    <source>
        <dbReference type="RefSeq" id="XP_008246109.1"/>
    </source>
</evidence>
<dbReference type="GeneID" id="103344268"/>
<evidence type="ECO:0000259" key="5">
    <source>
        <dbReference type="Pfam" id="PF00441"/>
    </source>
</evidence>
<organism evidence="6 7">
    <name type="scientific">Prunus mume</name>
    <name type="common">Japanese apricot</name>
    <name type="synonym">Armeniaca mume</name>
    <dbReference type="NCBI Taxonomy" id="102107"/>
    <lineage>
        <taxon>Eukaryota</taxon>
        <taxon>Viridiplantae</taxon>
        <taxon>Streptophyta</taxon>
        <taxon>Embryophyta</taxon>
        <taxon>Tracheophyta</taxon>
        <taxon>Spermatophyta</taxon>
        <taxon>Magnoliopsida</taxon>
        <taxon>eudicotyledons</taxon>
        <taxon>Gunneridae</taxon>
        <taxon>Pentapetalae</taxon>
        <taxon>rosids</taxon>
        <taxon>fabids</taxon>
        <taxon>Rosales</taxon>
        <taxon>Rosaceae</taxon>
        <taxon>Amygdaloideae</taxon>
        <taxon>Amygdaleae</taxon>
        <taxon>Prunus</taxon>
    </lineage>
</organism>
<sequence length="211" mass="23027">MHKQQSMILVDIQTPGVHIKRPLTVFGFDDAPHGHAEVLFENVCVPAKNILLGEGRGFEIAQGRLGPGRLHHCMRLMGAAERGMQIMAQRALSRKVFGKLIAEQGSFRSDIAKCRIELEKTRLLVLEAADQLDRLGNKKARGTLAMAKVAAPNMALMVLDMAMQVHGAAGLSSDTCLAHLWATARTLRIADGPDEVHLGTIAKLELQRAKL</sequence>
<reference evidence="7" key="2">
    <citation type="submission" date="2025-08" db="UniProtKB">
        <authorList>
            <consortium name="RefSeq"/>
        </authorList>
    </citation>
    <scope>IDENTIFICATION</scope>
</reference>
<dbReference type="RefSeq" id="XP_008246109.1">
    <property type="nucleotide sequence ID" value="XM_008247887.2"/>
</dbReference>
<evidence type="ECO:0000256" key="3">
    <source>
        <dbReference type="ARBA" id="ARBA00022827"/>
    </source>
</evidence>
<comment type="similarity">
    <text evidence="1">Belongs to the acyl-CoA dehydrogenase family.</text>
</comment>
<gene>
    <name evidence="7" type="primary">LOC103344268</name>
</gene>
<evidence type="ECO:0000256" key="4">
    <source>
        <dbReference type="ARBA" id="ARBA00023002"/>
    </source>
</evidence>
<dbReference type="SUPFAM" id="SSF56645">
    <property type="entry name" value="Acyl-CoA dehydrogenase NM domain-like"/>
    <property type="match status" value="1"/>
</dbReference>
<protein>
    <submittedName>
        <fullName evidence="7">Probable acyl-CoA dehydrogenase IBR3</fullName>
    </submittedName>
</protein>
<reference evidence="6" key="1">
    <citation type="journal article" date="2012" name="Nat. Commun.">
        <title>The genome of Prunus mume.</title>
        <authorList>
            <person name="Zhang Q."/>
            <person name="Chen W."/>
            <person name="Sun L."/>
            <person name="Zhao F."/>
            <person name="Huang B."/>
            <person name="Yang W."/>
            <person name="Tao Y."/>
            <person name="Wang J."/>
            <person name="Yuan Z."/>
            <person name="Fan G."/>
            <person name="Xing Z."/>
            <person name="Han C."/>
            <person name="Pan H."/>
            <person name="Zhong X."/>
            <person name="Shi W."/>
            <person name="Liang X."/>
            <person name="Du D."/>
            <person name="Sun F."/>
            <person name="Xu Z."/>
            <person name="Hao R."/>
            <person name="Lv T."/>
            <person name="Lv Y."/>
            <person name="Zheng Z."/>
            <person name="Sun M."/>
            <person name="Luo L."/>
            <person name="Cai M."/>
            <person name="Gao Y."/>
            <person name="Wang J."/>
            <person name="Yin Y."/>
            <person name="Xu X."/>
            <person name="Cheng T."/>
            <person name="Wang J."/>
        </authorList>
    </citation>
    <scope>NUCLEOTIDE SEQUENCE [LARGE SCALE GENOMIC DNA]</scope>
</reference>
<evidence type="ECO:0000313" key="6">
    <source>
        <dbReference type="Proteomes" id="UP000694861"/>
    </source>
</evidence>
<dbReference type="InterPro" id="IPR036250">
    <property type="entry name" value="AcylCo_DH-like_C"/>
</dbReference>
<dbReference type="Gene3D" id="1.20.140.10">
    <property type="entry name" value="Butyryl-CoA Dehydrogenase, subunit A, domain 3"/>
    <property type="match status" value="1"/>
</dbReference>
<dbReference type="PANTHER" id="PTHR48083">
    <property type="entry name" value="MEDIUM-CHAIN SPECIFIC ACYL-COA DEHYDROGENASE, MITOCHONDRIAL-RELATED"/>
    <property type="match status" value="1"/>
</dbReference>
<dbReference type="Proteomes" id="UP000694861">
    <property type="component" value="Unplaced"/>
</dbReference>
<dbReference type="InterPro" id="IPR009075">
    <property type="entry name" value="AcylCo_DH/oxidase_C"/>
</dbReference>
<evidence type="ECO:0000256" key="2">
    <source>
        <dbReference type="ARBA" id="ARBA00022630"/>
    </source>
</evidence>
<accession>A0ABM0PXI3</accession>
<evidence type="ECO:0000256" key="1">
    <source>
        <dbReference type="ARBA" id="ARBA00009347"/>
    </source>
</evidence>
<dbReference type="InterPro" id="IPR009100">
    <property type="entry name" value="AcylCoA_DH/oxidase_NM_dom_sf"/>
</dbReference>
<keyword evidence="2" id="KW-0285">Flavoprotein</keyword>
<dbReference type="PANTHER" id="PTHR48083:SF13">
    <property type="entry name" value="ACYL-COA DEHYDROGENASE FAMILY MEMBER 11"/>
    <property type="match status" value="1"/>
</dbReference>
<dbReference type="InterPro" id="IPR050741">
    <property type="entry name" value="Acyl-CoA_dehydrogenase"/>
</dbReference>
<dbReference type="Pfam" id="PF00441">
    <property type="entry name" value="Acyl-CoA_dh_1"/>
    <property type="match status" value="1"/>
</dbReference>
<name>A0ABM0PXI3_PRUMU</name>
<feature type="domain" description="Acyl-CoA dehydrogenase/oxidase C-terminal" evidence="5">
    <location>
        <begin position="55"/>
        <end position="203"/>
    </location>
</feature>
<keyword evidence="4" id="KW-0560">Oxidoreductase</keyword>